<gene>
    <name evidence="1" type="ORF">XH86_27930</name>
</gene>
<sequence length="83" mass="9750">MAGSAQVGQVFDVLFGQRSEHREYIAFPSTPDQHSREYIVAIYLGEDGKRRLVPFQISKPEYEKWSAERWAYERLRGKPGFRE</sequence>
<organism evidence="1 2">
    <name type="scientific">Bradyrhizobium guangdongense</name>
    <dbReference type="NCBI Taxonomy" id="1325090"/>
    <lineage>
        <taxon>Bacteria</taxon>
        <taxon>Pseudomonadati</taxon>
        <taxon>Pseudomonadota</taxon>
        <taxon>Alphaproteobacteria</taxon>
        <taxon>Hyphomicrobiales</taxon>
        <taxon>Nitrobacteraceae</taxon>
        <taxon>Bradyrhizobium</taxon>
    </lineage>
</organism>
<dbReference type="Proteomes" id="UP000593880">
    <property type="component" value="Chromosome"/>
</dbReference>
<keyword evidence="2" id="KW-1185">Reference proteome</keyword>
<accession>A0A7S7ZTN1</accession>
<name>A0A7S7ZTN1_9BRAD</name>
<evidence type="ECO:0000313" key="2">
    <source>
        <dbReference type="Proteomes" id="UP000593880"/>
    </source>
</evidence>
<evidence type="ECO:0000313" key="1">
    <source>
        <dbReference type="EMBL" id="QOZ62135.1"/>
    </source>
</evidence>
<proteinExistence type="predicted"/>
<protein>
    <submittedName>
        <fullName evidence="1">Uncharacterized protein</fullName>
    </submittedName>
</protein>
<dbReference type="EMBL" id="CP030057">
    <property type="protein sequence ID" value="QOZ62135.1"/>
    <property type="molecule type" value="Genomic_DNA"/>
</dbReference>
<reference evidence="1 2" key="1">
    <citation type="submission" date="2018-06" db="EMBL/GenBank/DDBJ databases">
        <title>Comparative genomics of rhizobia nodulating Arachis hypogaea in China.</title>
        <authorList>
            <person name="Li Y."/>
        </authorList>
    </citation>
    <scope>NUCLEOTIDE SEQUENCE [LARGE SCALE GENOMIC DNA]</scope>
    <source>
        <strain evidence="1 2">CCBAU 51658</strain>
    </source>
</reference>